<gene>
    <name evidence="1" type="ORF">PMAYCL1PPCAC_05771</name>
</gene>
<proteinExistence type="predicted"/>
<accession>A0AAN4ZAN8</accession>
<comment type="caution">
    <text evidence="1">The sequence shown here is derived from an EMBL/GenBank/DDBJ whole genome shotgun (WGS) entry which is preliminary data.</text>
</comment>
<organism evidence="1 2">
    <name type="scientific">Pristionchus mayeri</name>
    <dbReference type="NCBI Taxonomy" id="1317129"/>
    <lineage>
        <taxon>Eukaryota</taxon>
        <taxon>Metazoa</taxon>
        <taxon>Ecdysozoa</taxon>
        <taxon>Nematoda</taxon>
        <taxon>Chromadorea</taxon>
        <taxon>Rhabditida</taxon>
        <taxon>Rhabditina</taxon>
        <taxon>Diplogasteromorpha</taxon>
        <taxon>Diplogasteroidea</taxon>
        <taxon>Neodiplogasteridae</taxon>
        <taxon>Pristionchus</taxon>
    </lineage>
</organism>
<protein>
    <submittedName>
        <fullName evidence="1">Uncharacterized protein</fullName>
    </submittedName>
</protein>
<evidence type="ECO:0000313" key="2">
    <source>
        <dbReference type="Proteomes" id="UP001328107"/>
    </source>
</evidence>
<keyword evidence="2" id="KW-1185">Reference proteome</keyword>
<feature type="non-terminal residue" evidence="1">
    <location>
        <position position="94"/>
    </location>
</feature>
<dbReference type="EMBL" id="BTRK01000002">
    <property type="protein sequence ID" value="GMR35576.1"/>
    <property type="molecule type" value="Genomic_DNA"/>
</dbReference>
<evidence type="ECO:0000313" key="1">
    <source>
        <dbReference type="EMBL" id="GMR35576.1"/>
    </source>
</evidence>
<dbReference type="Proteomes" id="UP001328107">
    <property type="component" value="Unassembled WGS sequence"/>
</dbReference>
<dbReference type="AlphaFoldDB" id="A0AAN4ZAN8"/>
<sequence>EAVLDGSCHLHDLLDSCSLAAEDTHQVWTHLGEPDKTMRSVQLPRIEKIVSQNSVQSNVLRDIVNNIRRLFISSLRWSLFVGDVIRDHSGSLRL</sequence>
<reference evidence="2" key="1">
    <citation type="submission" date="2022-10" db="EMBL/GenBank/DDBJ databases">
        <title>Genome assembly of Pristionchus species.</title>
        <authorList>
            <person name="Yoshida K."/>
            <person name="Sommer R.J."/>
        </authorList>
    </citation>
    <scope>NUCLEOTIDE SEQUENCE [LARGE SCALE GENOMIC DNA]</scope>
    <source>
        <strain evidence="2">RS5460</strain>
    </source>
</reference>
<feature type="non-terminal residue" evidence="1">
    <location>
        <position position="1"/>
    </location>
</feature>
<name>A0AAN4ZAN8_9BILA</name>